<evidence type="ECO:0000256" key="14">
    <source>
        <dbReference type="ARBA" id="ARBA00023316"/>
    </source>
</evidence>
<dbReference type="GO" id="GO:0005829">
    <property type="term" value="C:cytosol"/>
    <property type="evidence" value="ECO:0007669"/>
    <property type="project" value="TreeGrafter"/>
</dbReference>
<evidence type="ECO:0000256" key="10">
    <source>
        <dbReference type="ARBA" id="ARBA00022960"/>
    </source>
</evidence>
<evidence type="ECO:0000256" key="2">
    <source>
        <dbReference type="ARBA" id="ARBA00003921"/>
    </source>
</evidence>
<name>A0A140L268_9FIRM</name>
<dbReference type="HAMAP" id="MF_00037">
    <property type="entry name" value="MurB"/>
    <property type="match status" value="1"/>
</dbReference>
<keyword evidence="8 16" id="KW-0274">FAD</keyword>
<evidence type="ECO:0000256" key="7">
    <source>
        <dbReference type="ARBA" id="ARBA00022630"/>
    </source>
</evidence>
<feature type="active site" description="Proton donor" evidence="16">
    <location>
        <position position="227"/>
    </location>
</feature>
<dbReference type="GO" id="GO:0008762">
    <property type="term" value="F:UDP-N-acetylmuramate dehydrogenase activity"/>
    <property type="evidence" value="ECO:0007669"/>
    <property type="project" value="UniProtKB-UniRule"/>
</dbReference>
<evidence type="ECO:0000259" key="17">
    <source>
        <dbReference type="PROSITE" id="PS51387"/>
    </source>
</evidence>
<comment type="catalytic activity">
    <reaction evidence="15 16">
        <text>UDP-N-acetyl-alpha-D-muramate + NADP(+) = UDP-N-acetyl-3-O-(1-carboxyvinyl)-alpha-D-glucosamine + NADPH + H(+)</text>
        <dbReference type="Rhea" id="RHEA:12248"/>
        <dbReference type="ChEBI" id="CHEBI:15378"/>
        <dbReference type="ChEBI" id="CHEBI:57783"/>
        <dbReference type="ChEBI" id="CHEBI:58349"/>
        <dbReference type="ChEBI" id="CHEBI:68483"/>
        <dbReference type="ChEBI" id="CHEBI:70757"/>
        <dbReference type="EC" id="1.3.1.98"/>
    </reaction>
</comment>
<evidence type="ECO:0000256" key="5">
    <source>
        <dbReference type="ARBA" id="ARBA00022490"/>
    </source>
</evidence>
<sequence length="304" mass="33397">MVMNEVYEKLKDKIQIDRIRRNESMQEHTSFKIGGPVDIMVLPASVEEIRYALQVCKDYQVPYHVIGNGSNLLVRDKGIRGVVIKIAENFSDVRIEGNRVTAQAGILLSALAKKMMKESLAGFEFASGIPGTLGGAVAMNAGAYGGEMKDVVTGASVLDHDGKVSWLCRDELAFGYRHSIVQQKGLIVLEVEMEFQKGDYEKIKEITADLTQRRTTKQPLHLPSAGSTFKRPPGHFAGKLIEDAGLKGVRIGDAQVSELHSGFVVNVGSATAEDVIHLMKLVQKVVRDQFGVELHPEVRIIGEE</sequence>
<keyword evidence="13 16" id="KW-0131">Cell cycle</keyword>
<dbReference type="AlphaFoldDB" id="A0A140L268"/>
<dbReference type="PROSITE" id="PS51387">
    <property type="entry name" value="FAD_PCMH"/>
    <property type="match status" value="1"/>
</dbReference>
<accession>A0A140L268</accession>
<dbReference type="EMBL" id="LOEE01000048">
    <property type="protein sequence ID" value="KXG74643.1"/>
    <property type="molecule type" value="Genomic_DNA"/>
</dbReference>
<evidence type="ECO:0000256" key="16">
    <source>
        <dbReference type="HAMAP-Rule" id="MF_00037"/>
    </source>
</evidence>
<dbReference type="Gene3D" id="3.30.465.10">
    <property type="match status" value="1"/>
</dbReference>
<evidence type="ECO:0000256" key="11">
    <source>
        <dbReference type="ARBA" id="ARBA00022984"/>
    </source>
</evidence>
<dbReference type="InterPro" id="IPR016169">
    <property type="entry name" value="FAD-bd_PCMH_sub2"/>
</dbReference>
<feature type="domain" description="FAD-binding PCMH-type" evidence="17">
    <location>
        <begin position="32"/>
        <end position="198"/>
    </location>
</feature>
<dbReference type="NCBIfam" id="TIGR00179">
    <property type="entry name" value="murB"/>
    <property type="match status" value="1"/>
</dbReference>
<comment type="similarity">
    <text evidence="16">Belongs to the MurB family.</text>
</comment>
<dbReference type="STRING" id="520762.AN619_22300"/>
<comment type="function">
    <text evidence="2 16">Cell wall formation.</text>
</comment>
<comment type="cofactor">
    <cofactor evidence="1 16">
        <name>FAD</name>
        <dbReference type="ChEBI" id="CHEBI:57692"/>
    </cofactor>
</comment>
<protein>
    <recommendedName>
        <fullName evidence="16">UDP-N-acetylenolpyruvoylglucosamine reductase</fullName>
        <ecNumber evidence="16">1.3.1.98</ecNumber>
    </recommendedName>
    <alternativeName>
        <fullName evidence="16">UDP-N-acetylmuramate dehydrogenase</fullName>
    </alternativeName>
</protein>
<dbReference type="RefSeq" id="WP_330382079.1">
    <property type="nucleotide sequence ID" value="NZ_LOEE01000048.1"/>
</dbReference>
<reference evidence="18 19" key="1">
    <citation type="submission" date="2015-12" db="EMBL/GenBank/DDBJ databases">
        <title>Draft genome sequence of the thermoanaerobe Thermotalea metallivorans, an isolate from the runoff channel of the Great Artesian Basin, Australia.</title>
        <authorList>
            <person name="Patel B.K."/>
        </authorList>
    </citation>
    <scope>NUCLEOTIDE SEQUENCE [LARGE SCALE GENOMIC DNA]</scope>
    <source>
        <strain evidence="18 19">B2-1</strain>
    </source>
</reference>
<dbReference type="PATRIC" id="fig|520762.4.peg.2467"/>
<evidence type="ECO:0000256" key="12">
    <source>
        <dbReference type="ARBA" id="ARBA00023002"/>
    </source>
</evidence>
<dbReference type="InterPro" id="IPR036318">
    <property type="entry name" value="FAD-bd_PCMH-like_sf"/>
</dbReference>
<keyword evidence="9 16" id="KW-0521">NADP</keyword>
<evidence type="ECO:0000313" key="19">
    <source>
        <dbReference type="Proteomes" id="UP000070456"/>
    </source>
</evidence>
<dbReference type="InterPro" id="IPR011601">
    <property type="entry name" value="MurB_C"/>
</dbReference>
<dbReference type="Gene3D" id="3.90.78.10">
    <property type="entry name" value="UDP-N-acetylenolpyruvoylglucosamine reductase, C-terminal domain"/>
    <property type="match status" value="1"/>
</dbReference>
<organism evidence="18 19">
    <name type="scientific">Thermotalea metallivorans</name>
    <dbReference type="NCBI Taxonomy" id="520762"/>
    <lineage>
        <taxon>Bacteria</taxon>
        <taxon>Bacillati</taxon>
        <taxon>Bacillota</taxon>
        <taxon>Clostridia</taxon>
        <taxon>Peptostreptococcales</taxon>
        <taxon>Thermotaleaceae</taxon>
        <taxon>Thermotalea</taxon>
    </lineage>
</organism>
<dbReference type="SUPFAM" id="SSF56176">
    <property type="entry name" value="FAD-binding/transporter-associated domain-like"/>
    <property type="match status" value="1"/>
</dbReference>
<dbReference type="InterPro" id="IPR006094">
    <property type="entry name" value="Oxid_FAD_bind_N"/>
</dbReference>
<dbReference type="InterPro" id="IPR003170">
    <property type="entry name" value="MurB"/>
</dbReference>
<keyword evidence="19" id="KW-1185">Reference proteome</keyword>
<dbReference type="PANTHER" id="PTHR21071:SF4">
    <property type="entry name" value="UDP-N-ACETYLENOLPYRUVOYLGLUCOSAMINE REDUCTASE"/>
    <property type="match status" value="1"/>
</dbReference>
<comment type="subcellular location">
    <subcellularLocation>
        <location evidence="3 16">Cytoplasm</location>
    </subcellularLocation>
</comment>
<evidence type="ECO:0000313" key="18">
    <source>
        <dbReference type="EMBL" id="KXG74643.1"/>
    </source>
</evidence>
<dbReference type="Pfam" id="PF02873">
    <property type="entry name" value="MurB_C"/>
    <property type="match status" value="1"/>
</dbReference>
<keyword evidence="12 16" id="KW-0560">Oxidoreductase</keyword>
<gene>
    <name evidence="16 18" type="primary">murB</name>
    <name evidence="18" type="ORF">AN619_22300</name>
</gene>
<evidence type="ECO:0000256" key="9">
    <source>
        <dbReference type="ARBA" id="ARBA00022857"/>
    </source>
</evidence>
<feature type="active site" evidence="16">
    <location>
        <position position="297"/>
    </location>
</feature>
<evidence type="ECO:0000256" key="4">
    <source>
        <dbReference type="ARBA" id="ARBA00004752"/>
    </source>
</evidence>
<comment type="pathway">
    <text evidence="4 16">Cell wall biogenesis; peptidoglycan biosynthesis.</text>
</comment>
<dbReference type="GO" id="GO:0071555">
    <property type="term" value="P:cell wall organization"/>
    <property type="evidence" value="ECO:0007669"/>
    <property type="project" value="UniProtKB-KW"/>
</dbReference>
<evidence type="ECO:0000256" key="6">
    <source>
        <dbReference type="ARBA" id="ARBA00022618"/>
    </source>
</evidence>
<dbReference type="NCBIfam" id="NF010480">
    <property type="entry name" value="PRK13905.1"/>
    <property type="match status" value="1"/>
</dbReference>
<dbReference type="GO" id="GO:0009252">
    <property type="term" value="P:peptidoglycan biosynthetic process"/>
    <property type="evidence" value="ECO:0007669"/>
    <property type="project" value="UniProtKB-UniRule"/>
</dbReference>
<proteinExistence type="inferred from homology"/>
<keyword evidence="11 16" id="KW-0573">Peptidoglycan synthesis</keyword>
<keyword evidence="10 16" id="KW-0133">Cell shape</keyword>
<feature type="active site" evidence="16">
    <location>
        <position position="177"/>
    </location>
</feature>
<keyword evidence="14 16" id="KW-0961">Cell wall biogenesis/degradation</keyword>
<dbReference type="UniPathway" id="UPA00219"/>
<keyword evidence="7 16" id="KW-0285">Flavoprotein</keyword>
<evidence type="ECO:0000256" key="13">
    <source>
        <dbReference type="ARBA" id="ARBA00023306"/>
    </source>
</evidence>
<keyword evidence="6 16" id="KW-0132">Cell division</keyword>
<dbReference type="SUPFAM" id="SSF56194">
    <property type="entry name" value="Uridine diphospho-N-Acetylenolpyruvylglucosamine reductase, MurB, C-terminal domain"/>
    <property type="match status" value="1"/>
</dbReference>
<dbReference type="InterPro" id="IPR016166">
    <property type="entry name" value="FAD-bd_PCMH"/>
</dbReference>
<dbReference type="EC" id="1.3.1.98" evidence="16"/>
<dbReference type="InterPro" id="IPR016167">
    <property type="entry name" value="FAD-bd_PCMH_sub1"/>
</dbReference>
<comment type="caution">
    <text evidence="18">The sequence shown here is derived from an EMBL/GenBank/DDBJ whole genome shotgun (WGS) entry which is preliminary data.</text>
</comment>
<dbReference type="GO" id="GO:0071949">
    <property type="term" value="F:FAD binding"/>
    <property type="evidence" value="ECO:0007669"/>
    <property type="project" value="InterPro"/>
</dbReference>
<dbReference type="PANTHER" id="PTHR21071">
    <property type="entry name" value="UDP-N-ACETYLENOLPYRUVOYLGLUCOSAMINE REDUCTASE"/>
    <property type="match status" value="1"/>
</dbReference>
<dbReference type="Gene3D" id="3.30.43.10">
    <property type="entry name" value="Uridine Diphospho-n-acetylenolpyruvylglucosamine Reductase, domain 2"/>
    <property type="match status" value="1"/>
</dbReference>
<dbReference type="GO" id="GO:0051301">
    <property type="term" value="P:cell division"/>
    <property type="evidence" value="ECO:0007669"/>
    <property type="project" value="UniProtKB-KW"/>
</dbReference>
<dbReference type="GO" id="GO:0008360">
    <property type="term" value="P:regulation of cell shape"/>
    <property type="evidence" value="ECO:0007669"/>
    <property type="project" value="UniProtKB-KW"/>
</dbReference>
<evidence type="ECO:0000256" key="1">
    <source>
        <dbReference type="ARBA" id="ARBA00001974"/>
    </source>
</evidence>
<dbReference type="InterPro" id="IPR036635">
    <property type="entry name" value="MurB_C_sf"/>
</dbReference>
<evidence type="ECO:0000256" key="15">
    <source>
        <dbReference type="ARBA" id="ARBA00048914"/>
    </source>
</evidence>
<evidence type="ECO:0000256" key="8">
    <source>
        <dbReference type="ARBA" id="ARBA00022827"/>
    </source>
</evidence>
<dbReference type="Proteomes" id="UP000070456">
    <property type="component" value="Unassembled WGS sequence"/>
</dbReference>
<dbReference type="Pfam" id="PF01565">
    <property type="entry name" value="FAD_binding_4"/>
    <property type="match status" value="1"/>
</dbReference>
<keyword evidence="5 16" id="KW-0963">Cytoplasm</keyword>
<evidence type="ECO:0000256" key="3">
    <source>
        <dbReference type="ARBA" id="ARBA00004496"/>
    </source>
</evidence>